<protein>
    <submittedName>
        <fullName evidence="1">Uncharacterized protein</fullName>
    </submittedName>
</protein>
<dbReference type="AlphaFoldDB" id="A0A6C0HVS2"/>
<reference evidence="1" key="1">
    <citation type="journal article" date="2020" name="Nature">
        <title>Giant virus diversity and host interactions through global metagenomics.</title>
        <authorList>
            <person name="Schulz F."/>
            <person name="Roux S."/>
            <person name="Paez-Espino D."/>
            <person name="Jungbluth S."/>
            <person name="Walsh D.A."/>
            <person name="Denef V.J."/>
            <person name="McMahon K.D."/>
            <person name="Konstantinidis K.T."/>
            <person name="Eloe-Fadrosh E.A."/>
            <person name="Kyrpides N.C."/>
            <person name="Woyke T."/>
        </authorList>
    </citation>
    <scope>NUCLEOTIDE SEQUENCE</scope>
    <source>
        <strain evidence="1">GVMAG-M-3300023184-16</strain>
    </source>
</reference>
<accession>A0A6C0HVS2</accession>
<name>A0A6C0HVS2_9ZZZZ</name>
<dbReference type="EMBL" id="MN740016">
    <property type="protein sequence ID" value="QHT84265.1"/>
    <property type="molecule type" value="Genomic_DNA"/>
</dbReference>
<proteinExistence type="predicted"/>
<organism evidence="1">
    <name type="scientific">viral metagenome</name>
    <dbReference type="NCBI Taxonomy" id="1070528"/>
    <lineage>
        <taxon>unclassified sequences</taxon>
        <taxon>metagenomes</taxon>
        <taxon>organismal metagenomes</taxon>
    </lineage>
</organism>
<sequence>MEPTVPVKPPSIGTYGSSKTSLYWNLRFQ</sequence>
<evidence type="ECO:0000313" key="1">
    <source>
        <dbReference type="EMBL" id="QHT84265.1"/>
    </source>
</evidence>